<evidence type="ECO:0000313" key="2">
    <source>
        <dbReference type="EMBL" id="VEL12039.1"/>
    </source>
</evidence>
<feature type="region of interest" description="Disordered" evidence="1">
    <location>
        <begin position="61"/>
        <end position="103"/>
    </location>
</feature>
<comment type="caution">
    <text evidence="2">The sequence shown here is derived from an EMBL/GenBank/DDBJ whole genome shotgun (WGS) entry which is preliminary data.</text>
</comment>
<dbReference type="Proteomes" id="UP000784294">
    <property type="component" value="Unassembled WGS sequence"/>
</dbReference>
<organism evidence="2 3">
    <name type="scientific">Protopolystoma xenopodis</name>
    <dbReference type="NCBI Taxonomy" id="117903"/>
    <lineage>
        <taxon>Eukaryota</taxon>
        <taxon>Metazoa</taxon>
        <taxon>Spiralia</taxon>
        <taxon>Lophotrochozoa</taxon>
        <taxon>Platyhelminthes</taxon>
        <taxon>Monogenea</taxon>
        <taxon>Polyopisthocotylea</taxon>
        <taxon>Polystomatidea</taxon>
        <taxon>Polystomatidae</taxon>
        <taxon>Protopolystoma</taxon>
    </lineage>
</organism>
<accession>A0A448WHW6</accession>
<evidence type="ECO:0000256" key="1">
    <source>
        <dbReference type="SAM" id="MobiDB-lite"/>
    </source>
</evidence>
<keyword evidence="3" id="KW-1185">Reference proteome</keyword>
<dbReference type="EMBL" id="CAAALY010013590">
    <property type="protein sequence ID" value="VEL12039.1"/>
    <property type="molecule type" value="Genomic_DNA"/>
</dbReference>
<name>A0A448WHW6_9PLAT</name>
<evidence type="ECO:0000313" key="3">
    <source>
        <dbReference type="Proteomes" id="UP000784294"/>
    </source>
</evidence>
<reference evidence="2" key="1">
    <citation type="submission" date="2018-11" db="EMBL/GenBank/DDBJ databases">
        <authorList>
            <consortium name="Pathogen Informatics"/>
        </authorList>
    </citation>
    <scope>NUCLEOTIDE SEQUENCE</scope>
</reference>
<sequence>MAPRVWSLPVRLVGLTRIYANPALAVRVRTEPKSRGSSWRERRLELLCAMHSLPASLYEYVDGEDGVEVEKEDEDASNKDDDDDNDDDEEEEEKDDDIKETKT</sequence>
<gene>
    <name evidence="2" type="ORF">PXEA_LOCUS5479</name>
</gene>
<protein>
    <submittedName>
        <fullName evidence="2">Uncharacterized protein</fullName>
    </submittedName>
</protein>
<dbReference type="AlphaFoldDB" id="A0A448WHW6"/>
<proteinExistence type="predicted"/>
<feature type="compositionally biased region" description="Acidic residues" evidence="1">
    <location>
        <begin position="61"/>
        <end position="95"/>
    </location>
</feature>